<comment type="caution">
    <text evidence="1">The sequence shown here is derived from an EMBL/GenBank/DDBJ whole genome shotgun (WGS) entry which is preliminary data.</text>
</comment>
<feature type="non-terminal residue" evidence="1">
    <location>
        <position position="1"/>
    </location>
</feature>
<keyword evidence="2" id="KW-1185">Reference proteome</keyword>
<dbReference type="AlphaFoldDB" id="A0AA38CHT1"/>
<organism evidence="1 2">
    <name type="scientific">Taxus chinensis</name>
    <name type="common">Chinese yew</name>
    <name type="synonym">Taxus wallichiana var. chinensis</name>
    <dbReference type="NCBI Taxonomy" id="29808"/>
    <lineage>
        <taxon>Eukaryota</taxon>
        <taxon>Viridiplantae</taxon>
        <taxon>Streptophyta</taxon>
        <taxon>Embryophyta</taxon>
        <taxon>Tracheophyta</taxon>
        <taxon>Spermatophyta</taxon>
        <taxon>Pinopsida</taxon>
        <taxon>Pinidae</taxon>
        <taxon>Conifers II</taxon>
        <taxon>Cupressales</taxon>
        <taxon>Taxaceae</taxon>
        <taxon>Taxus</taxon>
    </lineage>
</organism>
<sequence>AGECFGGVFGNSNAYSNRWKAGQMTDLIWTYRALTSALGSMEDCLGGAYGMPSSPKTVHIARISAAFTENFTHKIGQGGFRSVFWGELPRGNQIDIKVLSLFSKQGVAQFLNE</sequence>
<dbReference type="Gene3D" id="3.30.200.20">
    <property type="entry name" value="Phosphorylase Kinase, domain 1"/>
    <property type="match status" value="1"/>
</dbReference>
<dbReference type="EMBL" id="JAHRHJ020000010">
    <property type="protein sequence ID" value="KAH9299053.1"/>
    <property type="molecule type" value="Genomic_DNA"/>
</dbReference>
<accession>A0AA38CHT1</accession>
<reference evidence="1 2" key="1">
    <citation type="journal article" date="2021" name="Nat. Plants">
        <title>The Taxus genome provides insights into paclitaxel biosynthesis.</title>
        <authorList>
            <person name="Xiong X."/>
            <person name="Gou J."/>
            <person name="Liao Q."/>
            <person name="Li Y."/>
            <person name="Zhou Q."/>
            <person name="Bi G."/>
            <person name="Li C."/>
            <person name="Du R."/>
            <person name="Wang X."/>
            <person name="Sun T."/>
            <person name="Guo L."/>
            <person name="Liang H."/>
            <person name="Lu P."/>
            <person name="Wu Y."/>
            <person name="Zhang Z."/>
            <person name="Ro D.K."/>
            <person name="Shang Y."/>
            <person name="Huang S."/>
            <person name="Yan J."/>
        </authorList>
    </citation>
    <scope>NUCLEOTIDE SEQUENCE [LARGE SCALE GENOMIC DNA]</scope>
    <source>
        <strain evidence="1">Ta-2019</strain>
    </source>
</reference>
<evidence type="ECO:0000313" key="2">
    <source>
        <dbReference type="Proteomes" id="UP000824469"/>
    </source>
</evidence>
<name>A0AA38CHT1_TAXCH</name>
<protein>
    <submittedName>
        <fullName evidence="1">Uncharacterized protein</fullName>
    </submittedName>
</protein>
<gene>
    <name evidence="1" type="ORF">KI387_030735</name>
</gene>
<dbReference type="Proteomes" id="UP000824469">
    <property type="component" value="Unassembled WGS sequence"/>
</dbReference>
<evidence type="ECO:0000313" key="1">
    <source>
        <dbReference type="EMBL" id="KAH9299053.1"/>
    </source>
</evidence>
<feature type="non-terminal residue" evidence="1">
    <location>
        <position position="113"/>
    </location>
</feature>
<proteinExistence type="predicted"/>